<evidence type="ECO:0000313" key="2">
    <source>
        <dbReference type="EMBL" id="GAA1177239.1"/>
    </source>
</evidence>
<organism evidence="2 3">
    <name type="scientific">Streptomyces hebeiensis</name>
    <dbReference type="NCBI Taxonomy" id="229486"/>
    <lineage>
        <taxon>Bacteria</taxon>
        <taxon>Bacillati</taxon>
        <taxon>Actinomycetota</taxon>
        <taxon>Actinomycetes</taxon>
        <taxon>Kitasatosporales</taxon>
        <taxon>Streptomycetaceae</taxon>
        <taxon>Streptomyces</taxon>
    </lineage>
</organism>
<name>A0ABP4FGL2_9ACTN</name>
<gene>
    <name evidence="2" type="ORF">GCM10009654_38160</name>
</gene>
<dbReference type="Proteomes" id="UP001501371">
    <property type="component" value="Unassembled WGS sequence"/>
</dbReference>
<feature type="region of interest" description="Disordered" evidence="1">
    <location>
        <begin position="247"/>
        <end position="267"/>
    </location>
</feature>
<dbReference type="Pfam" id="PF19866">
    <property type="entry name" value="DUF6339"/>
    <property type="match status" value="1"/>
</dbReference>
<accession>A0ABP4FGL2</accession>
<dbReference type="InterPro" id="IPR045920">
    <property type="entry name" value="DUF6339"/>
</dbReference>
<dbReference type="RefSeq" id="WP_344277885.1">
    <property type="nucleotide sequence ID" value="NZ_BAAAKV010000033.1"/>
</dbReference>
<keyword evidence="3" id="KW-1185">Reference proteome</keyword>
<protein>
    <submittedName>
        <fullName evidence="2">Uncharacterized protein</fullName>
    </submittedName>
</protein>
<sequence length="295" mass="32575">MTSRPEYLPERLALLSDVQAAEYISAGLLEGREDVPSIALNKVAEPLPGDEARLGLHRVRDLIDHALAKFQGERPTAADAWLAPRLHETLRLTRREAAEKRLWTYMALGVAPDYVVWRHLSDSKADSSRGRVARDKFVGPHYKQAFARLWWAAELFRNGSDYRPAVVACGSQDMLNSALRLDVIDHRPTALALVRLIEGGVVRTGREVNALTSAVNAAAATLMYDVIAPDVERDGEPMRDWIEGAESALPSSRDSLPEGPEEEGVPEKAVQRLVAHFEDLFADAPVRGRTPDESG</sequence>
<evidence type="ECO:0000256" key="1">
    <source>
        <dbReference type="SAM" id="MobiDB-lite"/>
    </source>
</evidence>
<proteinExistence type="predicted"/>
<dbReference type="EMBL" id="BAAAKV010000033">
    <property type="protein sequence ID" value="GAA1177239.1"/>
    <property type="molecule type" value="Genomic_DNA"/>
</dbReference>
<comment type="caution">
    <text evidence="2">The sequence shown here is derived from an EMBL/GenBank/DDBJ whole genome shotgun (WGS) entry which is preliminary data.</text>
</comment>
<reference evidence="3" key="1">
    <citation type="journal article" date="2019" name="Int. J. Syst. Evol. Microbiol.">
        <title>The Global Catalogue of Microorganisms (GCM) 10K type strain sequencing project: providing services to taxonomists for standard genome sequencing and annotation.</title>
        <authorList>
            <consortium name="The Broad Institute Genomics Platform"/>
            <consortium name="The Broad Institute Genome Sequencing Center for Infectious Disease"/>
            <person name="Wu L."/>
            <person name="Ma J."/>
        </authorList>
    </citation>
    <scope>NUCLEOTIDE SEQUENCE [LARGE SCALE GENOMIC DNA]</scope>
    <source>
        <strain evidence="3">JCM 12696</strain>
    </source>
</reference>
<evidence type="ECO:0000313" key="3">
    <source>
        <dbReference type="Proteomes" id="UP001501371"/>
    </source>
</evidence>